<dbReference type="Pfam" id="PF07007">
    <property type="entry name" value="LprI"/>
    <property type="match status" value="1"/>
</dbReference>
<dbReference type="NCBIfam" id="NF041434">
    <property type="entry name" value="UmoC"/>
    <property type="match status" value="1"/>
</dbReference>
<feature type="chain" id="PRO_5012910177" description="Lysozyme inhibitor LprI-like N-terminal domain-containing protein" evidence="1">
    <location>
        <begin position="26"/>
        <end position="134"/>
    </location>
</feature>
<evidence type="ECO:0000259" key="2">
    <source>
        <dbReference type="Pfam" id="PF07007"/>
    </source>
</evidence>
<protein>
    <recommendedName>
        <fullName evidence="2">Lysozyme inhibitor LprI-like N-terminal domain-containing protein</fullName>
    </recommendedName>
</protein>
<evidence type="ECO:0000313" key="3">
    <source>
        <dbReference type="EMBL" id="OHT23287.1"/>
    </source>
</evidence>
<feature type="signal peptide" evidence="1">
    <location>
        <begin position="1"/>
        <end position="25"/>
    </location>
</feature>
<dbReference type="InterPro" id="IPR009739">
    <property type="entry name" value="LprI-like_N"/>
</dbReference>
<reference evidence="3 4" key="1">
    <citation type="submission" date="2016-03" db="EMBL/GenBank/DDBJ databases">
        <title>Genome sequence of Providencia stuartii strain, isolated from the salivary glands of larval Lucilia sericata.</title>
        <authorList>
            <person name="Yuan Y."/>
            <person name="Zhang Y."/>
            <person name="Fu S."/>
            <person name="Crippen T.L."/>
            <person name="Visi D."/>
            <person name="Benbow M.E."/>
            <person name="Allen M."/>
            <person name="Tomberlin J.K."/>
            <person name="Sze S.-H."/>
            <person name="Tarone A.M."/>
        </authorList>
    </citation>
    <scope>NUCLEOTIDE SEQUENCE [LARGE SCALE GENOMIC DNA]</scope>
    <source>
        <strain evidence="3 4">Crippen</strain>
    </source>
</reference>
<organism evidence="3 4">
    <name type="scientific">Providencia stuartii</name>
    <dbReference type="NCBI Taxonomy" id="588"/>
    <lineage>
        <taxon>Bacteria</taxon>
        <taxon>Pseudomonadati</taxon>
        <taxon>Pseudomonadota</taxon>
        <taxon>Gammaproteobacteria</taxon>
        <taxon>Enterobacterales</taxon>
        <taxon>Morganellaceae</taxon>
        <taxon>Providencia</taxon>
    </lineage>
</organism>
<keyword evidence="4" id="KW-1185">Reference proteome</keyword>
<accession>A0A1S1HML3</accession>
<keyword evidence="1" id="KW-0732">Signal</keyword>
<dbReference type="EMBL" id="LVIE01000190">
    <property type="protein sequence ID" value="OHT23287.1"/>
    <property type="molecule type" value="Genomic_DNA"/>
</dbReference>
<feature type="domain" description="Lysozyme inhibitor LprI-like N-terminal" evidence="2">
    <location>
        <begin position="34"/>
        <end position="132"/>
    </location>
</feature>
<dbReference type="Proteomes" id="UP000179588">
    <property type="component" value="Unassembled WGS sequence"/>
</dbReference>
<evidence type="ECO:0000256" key="1">
    <source>
        <dbReference type="SAM" id="SignalP"/>
    </source>
</evidence>
<name>A0A1S1HML3_PROST</name>
<dbReference type="Gene3D" id="1.20.1270.180">
    <property type="match status" value="1"/>
</dbReference>
<sequence length="134" mass="14940">MKNYSLVATGILSVSFLFVASMANAKSPIEQCYESTEGQARTAVQSCLNGMLNDSEKLLNEAYVKNKAELERVDSVLTKQSLKSLEDSKKSFQKFREEECQRRSDAMMGGSGSGDELLSCKIEINNWQAKNLRL</sequence>
<dbReference type="OrthoDB" id="7340239at2"/>
<proteinExistence type="predicted"/>
<dbReference type="RefSeq" id="WP_081336002.1">
    <property type="nucleotide sequence ID" value="NZ_VAUE01000038.1"/>
</dbReference>
<gene>
    <name evidence="3" type="ORF">A3Q29_07685</name>
</gene>
<evidence type="ECO:0000313" key="4">
    <source>
        <dbReference type="Proteomes" id="UP000179588"/>
    </source>
</evidence>
<dbReference type="AlphaFoldDB" id="A0A1S1HML3"/>
<comment type="caution">
    <text evidence="3">The sequence shown here is derived from an EMBL/GenBank/DDBJ whole genome shotgun (WGS) entry which is preliminary data.</text>
</comment>